<evidence type="ECO:0000256" key="2">
    <source>
        <dbReference type="ARBA" id="ARBA00001947"/>
    </source>
</evidence>
<keyword evidence="7" id="KW-0862">Zinc</keyword>
<organism evidence="10 11">
    <name type="scientific">Atlantibacter subterraneus</name>
    <dbReference type="NCBI Taxonomy" id="255519"/>
    <lineage>
        <taxon>Bacteria</taxon>
        <taxon>Pseudomonadati</taxon>
        <taxon>Pseudomonadota</taxon>
        <taxon>Gammaproteobacteria</taxon>
        <taxon>Enterobacterales</taxon>
        <taxon>Enterobacteriaceae</taxon>
        <taxon>Atlantibacter</taxon>
    </lineage>
</organism>
<dbReference type="GO" id="GO:0016787">
    <property type="term" value="F:hydrolase activity"/>
    <property type="evidence" value="ECO:0007669"/>
    <property type="project" value="UniProtKB-KW"/>
</dbReference>
<evidence type="ECO:0000256" key="5">
    <source>
        <dbReference type="ARBA" id="ARBA00022723"/>
    </source>
</evidence>
<evidence type="ECO:0000256" key="3">
    <source>
        <dbReference type="ARBA" id="ARBA00006247"/>
    </source>
</evidence>
<dbReference type="AlphaFoldDB" id="A0A3R9FWU8"/>
<keyword evidence="4" id="KW-0028">Amino-acid biosynthesis</keyword>
<comment type="cofactor">
    <cofactor evidence="2">
        <name>Zn(2+)</name>
        <dbReference type="ChEBI" id="CHEBI:29105"/>
    </cofactor>
</comment>
<dbReference type="PANTHER" id="PTHR43808:SF8">
    <property type="entry name" value="PEPTIDASE M20 DIMERISATION DOMAIN-CONTAINING PROTEIN"/>
    <property type="match status" value="1"/>
</dbReference>
<dbReference type="EMBL" id="RHXB01000005">
    <property type="protein sequence ID" value="RSE26782.1"/>
    <property type="molecule type" value="Genomic_DNA"/>
</dbReference>
<dbReference type="PANTHER" id="PTHR43808">
    <property type="entry name" value="ACETYLORNITHINE DEACETYLASE"/>
    <property type="match status" value="1"/>
</dbReference>
<dbReference type="InterPro" id="IPR002933">
    <property type="entry name" value="Peptidase_M20"/>
</dbReference>
<feature type="domain" description="Peptidase M20 dimerisation" evidence="9">
    <location>
        <begin position="178"/>
        <end position="281"/>
    </location>
</feature>
<evidence type="ECO:0000259" key="9">
    <source>
        <dbReference type="Pfam" id="PF07687"/>
    </source>
</evidence>
<accession>A0A3R9FWU8</accession>
<dbReference type="CDD" id="cd08659">
    <property type="entry name" value="M20_ArgE_DapE-like"/>
    <property type="match status" value="1"/>
</dbReference>
<evidence type="ECO:0000313" key="10">
    <source>
        <dbReference type="EMBL" id="RSE26782.1"/>
    </source>
</evidence>
<name>A0A3R9FWU8_9ENTR</name>
<dbReference type="InterPro" id="IPR010182">
    <property type="entry name" value="ArgE/DapE"/>
</dbReference>
<dbReference type="OrthoDB" id="3665926at2"/>
<gene>
    <name evidence="10" type="ORF">EGT71_10225</name>
</gene>
<dbReference type="RefSeq" id="WP_125293326.1">
    <property type="nucleotide sequence ID" value="NZ_JAPTZM010000004.1"/>
</dbReference>
<evidence type="ECO:0000256" key="8">
    <source>
        <dbReference type="ARBA" id="ARBA00023285"/>
    </source>
</evidence>
<dbReference type="Gene3D" id="3.30.70.360">
    <property type="match status" value="1"/>
</dbReference>
<dbReference type="GO" id="GO:0046872">
    <property type="term" value="F:metal ion binding"/>
    <property type="evidence" value="ECO:0007669"/>
    <property type="project" value="UniProtKB-KW"/>
</dbReference>
<dbReference type="InterPro" id="IPR036264">
    <property type="entry name" value="Bact_exopeptidase_dim_dom"/>
</dbReference>
<evidence type="ECO:0000256" key="1">
    <source>
        <dbReference type="ARBA" id="ARBA00001941"/>
    </source>
</evidence>
<dbReference type="SUPFAM" id="SSF55031">
    <property type="entry name" value="Bacterial exopeptidase dimerisation domain"/>
    <property type="match status" value="1"/>
</dbReference>
<proteinExistence type="inferred from homology"/>
<evidence type="ECO:0000313" key="11">
    <source>
        <dbReference type="Proteomes" id="UP000275331"/>
    </source>
</evidence>
<dbReference type="Proteomes" id="UP000275331">
    <property type="component" value="Unassembled WGS sequence"/>
</dbReference>
<evidence type="ECO:0000256" key="4">
    <source>
        <dbReference type="ARBA" id="ARBA00022605"/>
    </source>
</evidence>
<dbReference type="Pfam" id="PF01546">
    <property type="entry name" value="Peptidase_M20"/>
    <property type="match status" value="1"/>
</dbReference>
<protein>
    <submittedName>
        <fullName evidence="10">M20 family peptidase</fullName>
    </submittedName>
</protein>
<evidence type="ECO:0000256" key="6">
    <source>
        <dbReference type="ARBA" id="ARBA00022801"/>
    </source>
</evidence>
<dbReference type="InterPro" id="IPR050072">
    <property type="entry name" value="Peptidase_M20A"/>
</dbReference>
<keyword evidence="6" id="KW-0378">Hydrolase</keyword>
<evidence type="ECO:0000256" key="7">
    <source>
        <dbReference type="ARBA" id="ARBA00022833"/>
    </source>
</evidence>
<dbReference type="Pfam" id="PF07687">
    <property type="entry name" value="M20_dimer"/>
    <property type="match status" value="1"/>
</dbReference>
<reference evidence="10 11" key="1">
    <citation type="submission" date="2018-10" db="EMBL/GenBank/DDBJ databases">
        <title>Transmission dynamics of multidrug resistant bacteria on intensive care unit surfaces.</title>
        <authorList>
            <person name="D'Souza A.W."/>
            <person name="Potter R.F."/>
            <person name="Wallace M."/>
            <person name="Shupe A."/>
            <person name="Patel S."/>
            <person name="Sun S."/>
            <person name="Gul D."/>
            <person name="Kwon J.H."/>
            <person name="Andleeb S."/>
            <person name="Burnham C.-A.D."/>
            <person name="Dantas G."/>
        </authorList>
    </citation>
    <scope>NUCLEOTIDE SEQUENCE [LARGE SCALE GENOMIC DNA]</scope>
    <source>
        <strain evidence="10 11">AS_373</strain>
    </source>
</reference>
<comment type="cofactor">
    <cofactor evidence="1">
        <name>Co(2+)</name>
        <dbReference type="ChEBI" id="CHEBI:48828"/>
    </cofactor>
</comment>
<comment type="caution">
    <text evidence="10">The sequence shown here is derived from an EMBL/GenBank/DDBJ whole genome shotgun (WGS) entry which is preliminary data.</text>
</comment>
<keyword evidence="5" id="KW-0479">Metal-binding</keyword>
<dbReference type="NCBIfam" id="TIGR01910">
    <property type="entry name" value="DapE-ArgE"/>
    <property type="match status" value="1"/>
</dbReference>
<sequence>MTIKQLTADERQELVTLLCSLIQHPSENPPGNENAVAHFIADVLQKEGIETELQDVVPGRPNVIARIKGQQPGKRVILNGHTDVVPCGEGWSVEPFAAVIEDDRIIGRGAADMKSGVAAMMFAAILIQRHGYAFNGELTLLFNVDEERVNLGMEHFLAQGVEADYAIIGEPTSLEICIAHKGVSRTRLTTFGTAGHAAKVREPDSAIDKMARLLPELVQECQRVKQKQHDLLGNASMLVTTISGGSAPNIVPASCHIEIDRRVLPGETRHDINSSLSTALSGVGLQTDRDYSLENYLFIPASAIDENHPLVERACEAVNQVTGSAKKTIFEATCEAPFFSVGQHIPTIIMGPGDLAQAHVKDEFVRIEELHQAAEIYLSLTLDLLK</sequence>
<dbReference type="SUPFAM" id="SSF53187">
    <property type="entry name" value="Zn-dependent exopeptidases"/>
    <property type="match status" value="1"/>
</dbReference>
<keyword evidence="8" id="KW-0170">Cobalt</keyword>
<comment type="similarity">
    <text evidence="3">Belongs to the peptidase M20A family.</text>
</comment>
<dbReference type="GO" id="GO:0008652">
    <property type="term" value="P:amino acid biosynthetic process"/>
    <property type="evidence" value="ECO:0007669"/>
    <property type="project" value="UniProtKB-KW"/>
</dbReference>
<dbReference type="Gene3D" id="3.40.630.10">
    <property type="entry name" value="Zn peptidases"/>
    <property type="match status" value="2"/>
</dbReference>
<dbReference type="InterPro" id="IPR011650">
    <property type="entry name" value="Peptidase_M20_dimer"/>
</dbReference>